<organism evidence="3 4">
    <name type="scientific">Physocladia obscura</name>
    <dbReference type="NCBI Taxonomy" id="109957"/>
    <lineage>
        <taxon>Eukaryota</taxon>
        <taxon>Fungi</taxon>
        <taxon>Fungi incertae sedis</taxon>
        <taxon>Chytridiomycota</taxon>
        <taxon>Chytridiomycota incertae sedis</taxon>
        <taxon>Chytridiomycetes</taxon>
        <taxon>Chytridiales</taxon>
        <taxon>Chytriomycetaceae</taxon>
        <taxon>Physocladia</taxon>
    </lineage>
</organism>
<accession>A0AAD5X9J1</accession>
<dbReference type="Proteomes" id="UP001211907">
    <property type="component" value="Unassembled WGS sequence"/>
</dbReference>
<sequence length="358" mass="39060">MSALVTEQHVLRPPVHPPRQLSQHSVRAKSVTRMLLLPSASVVSPMAADVILSPSIRRVQSIGTEAIETRRHPRQHSNDTDAVVIPFIPLSAIAGKDSRGNPVPLASRPKVVVLRKATGAIAAEAGFAGHRNTGLIHVEVKERSTAFVEFEAVRVSAVPTKRMSSQSYSSAGASARTPAKSDIAARPAAPGVGVPMVRHTVSNPQTLHHSIYNQSSRDNNSSGNTIKYRSLRIPMIPLTSISLLQTNNALPLTPPKMISVRQTATAPMNLRSRSRSISPRHKDDHNRHDDDQQQHASLRKLEKKLKRISAQMDELKLLEEQRDSGEDEMDSIVVPNLIVGVVSPSRSFSKRGSRNSVS</sequence>
<gene>
    <name evidence="3" type="ORF">HK100_005118</name>
</gene>
<reference evidence="3" key="1">
    <citation type="submission" date="2020-05" db="EMBL/GenBank/DDBJ databases">
        <title>Phylogenomic resolution of chytrid fungi.</title>
        <authorList>
            <person name="Stajich J.E."/>
            <person name="Amses K."/>
            <person name="Simmons R."/>
            <person name="Seto K."/>
            <person name="Myers J."/>
            <person name="Bonds A."/>
            <person name="Quandt C.A."/>
            <person name="Barry K."/>
            <person name="Liu P."/>
            <person name="Grigoriev I."/>
            <person name="Longcore J.E."/>
            <person name="James T.Y."/>
        </authorList>
    </citation>
    <scope>NUCLEOTIDE SEQUENCE</scope>
    <source>
        <strain evidence="3">JEL0513</strain>
    </source>
</reference>
<protein>
    <submittedName>
        <fullName evidence="3">Uncharacterized protein</fullName>
    </submittedName>
</protein>
<dbReference type="AlphaFoldDB" id="A0AAD5X9J1"/>
<feature type="region of interest" description="Disordered" evidence="2">
    <location>
        <begin position="263"/>
        <end position="296"/>
    </location>
</feature>
<name>A0AAD5X9J1_9FUNG</name>
<evidence type="ECO:0000313" key="4">
    <source>
        <dbReference type="Proteomes" id="UP001211907"/>
    </source>
</evidence>
<evidence type="ECO:0000256" key="2">
    <source>
        <dbReference type="SAM" id="MobiDB-lite"/>
    </source>
</evidence>
<feature type="region of interest" description="Disordered" evidence="2">
    <location>
        <begin position="1"/>
        <end position="25"/>
    </location>
</feature>
<keyword evidence="1" id="KW-0175">Coiled coil</keyword>
<dbReference type="EMBL" id="JADGJH010002429">
    <property type="protein sequence ID" value="KAJ3098331.1"/>
    <property type="molecule type" value="Genomic_DNA"/>
</dbReference>
<feature type="compositionally biased region" description="Basic and acidic residues" evidence="2">
    <location>
        <begin position="280"/>
        <end position="293"/>
    </location>
</feature>
<evidence type="ECO:0000313" key="3">
    <source>
        <dbReference type="EMBL" id="KAJ3098331.1"/>
    </source>
</evidence>
<evidence type="ECO:0000256" key="1">
    <source>
        <dbReference type="SAM" id="Coils"/>
    </source>
</evidence>
<proteinExistence type="predicted"/>
<feature type="coiled-coil region" evidence="1">
    <location>
        <begin position="298"/>
        <end position="328"/>
    </location>
</feature>
<keyword evidence="4" id="KW-1185">Reference proteome</keyword>
<comment type="caution">
    <text evidence="3">The sequence shown here is derived from an EMBL/GenBank/DDBJ whole genome shotgun (WGS) entry which is preliminary data.</text>
</comment>
<feature type="region of interest" description="Disordered" evidence="2">
    <location>
        <begin position="203"/>
        <end position="225"/>
    </location>
</feature>
<feature type="region of interest" description="Disordered" evidence="2">
    <location>
        <begin position="169"/>
        <end position="190"/>
    </location>
</feature>